<organism evidence="2 3">
    <name type="scientific">Roseburia intestinalis</name>
    <dbReference type="NCBI Taxonomy" id="166486"/>
    <lineage>
        <taxon>Bacteria</taxon>
        <taxon>Bacillati</taxon>
        <taxon>Bacillota</taxon>
        <taxon>Clostridia</taxon>
        <taxon>Lachnospirales</taxon>
        <taxon>Lachnospiraceae</taxon>
        <taxon>Roseburia</taxon>
    </lineage>
</organism>
<evidence type="ECO:0000313" key="3">
    <source>
        <dbReference type="Proteomes" id="UP000095350"/>
    </source>
</evidence>
<reference evidence="2 3" key="1">
    <citation type="submission" date="2015-09" db="EMBL/GenBank/DDBJ databases">
        <authorList>
            <consortium name="Pathogen Informatics"/>
        </authorList>
    </citation>
    <scope>NUCLEOTIDE SEQUENCE [LARGE SCALE GENOMIC DNA]</scope>
    <source>
        <strain evidence="2 3">2789STDY5834960</strain>
    </source>
</reference>
<protein>
    <submittedName>
        <fullName evidence="2">Uncharacterized protein</fullName>
    </submittedName>
</protein>
<sequence length="294" mass="35264">MLECYEVMTLLLVVTIIYIVSITILFIYCYKVKKVQRAADRNRRILIDHATALLIKQEYFISAICNGNIHDPGFTIEISHFLTDYVFKCILKGTFESERIEKAHLWLVMKYPELFEIYNTMENKASLTSRMQKWEDVEENRVKRFELENGDVWEKYVVWRQKAEREGKTPYETDCIFEETRSTFSIWCHLKNRIPFEIMLFYERCYEKIRRGVAGVSMMDDLKIFEEQNGSLQEEYNAWRRHAERSNLPQYKIDCAFQEARKNFSVYCSLKETIPFLVMCRYELIYNLLEGTTM</sequence>
<dbReference type="Proteomes" id="UP000095350">
    <property type="component" value="Unassembled WGS sequence"/>
</dbReference>
<keyword evidence="1" id="KW-0812">Transmembrane</keyword>
<proteinExistence type="predicted"/>
<feature type="transmembrane region" description="Helical" evidence="1">
    <location>
        <begin position="7"/>
        <end position="28"/>
    </location>
</feature>
<evidence type="ECO:0000256" key="1">
    <source>
        <dbReference type="SAM" id="Phobius"/>
    </source>
</evidence>
<keyword evidence="1" id="KW-0472">Membrane</keyword>
<keyword evidence="1" id="KW-1133">Transmembrane helix</keyword>
<dbReference type="AlphaFoldDB" id="A0A173SXV1"/>
<dbReference type="EMBL" id="CYXZ01000008">
    <property type="protein sequence ID" value="CUM94569.1"/>
    <property type="molecule type" value="Genomic_DNA"/>
</dbReference>
<dbReference type="PaxDb" id="166486-ERS852572_01197"/>
<accession>A0A173SXV1</accession>
<gene>
    <name evidence="2" type="ORF">ERS852572_01197</name>
</gene>
<name>A0A173SXV1_9FIRM</name>
<evidence type="ECO:0000313" key="2">
    <source>
        <dbReference type="EMBL" id="CUM94569.1"/>
    </source>
</evidence>